<protein>
    <submittedName>
        <fullName evidence="1">12977_t:CDS:1</fullName>
    </submittedName>
</protein>
<accession>A0A9N8VER2</accession>
<comment type="caution">
    <text evidence="1">The sequence shown here is derived from an EMBL/GenBank/DDBJ whole genome shotgun (WGS) entry which is preliminary data.</text>
</comment>
<evidence type="ECO:0000313" key="2">
    <source>
        <dbReference type="Proteomes" id="UP000789342"/>
    </source>
</evidence>
<gene>
    <name evidence="1" type="ORF">AMORRO_LOCUS571</name>
</gene>
<dbReference type="Proteomes" id="UP000789342">
    <property type="component" value="Unassembled WGS sequence"/>
</dbReference>
<feature type="non-terminal residue" evidence="1">
    <location>
        <position position="118"/>
    </location>
</feature>
<dbReference type="EMBL" id="CAJVPV010000166">
    <property type="protein sequence ID" value="CAG8445288.1"/>
    <property type="molecule type" value="Genomic_DNA"/>
</dbReference>
<evidence type="ECO:0000313" key="1">
    <source>
        <dbReference type="EMBL" id="CAG8445288.1"/>
    </source>
</evidence>
<organism evidence="1 2">
    <name type="scientific">Acaulospora morrowiae</name>
    <dbReference type="NCBI Taxonomy" id="94023"/>
    <lineage>
        <taxon>Eukaryota</taxon>
        <taxon>Fungi</taxon>
        <taxon>Fungi incertae sedis</taxon>
        <taxon>Mucoromycota</taxon>
        <taxon>Glomeromycotina</taxon>
        <taxon>Glomeromycetes</taxon>
        <taxon>Diversisporales</taxon>
        <taxon>Acaulosporaceae</taxon>
        <taxon>Acaulospora</taxon>
    </lineage>
</organism>
<name>A0A9N8VER2_9GLOM</name>
<sequence length="118" mass="12930">EPSCRLCGKINNNENPSSDIQLTSYLFVKCPSQREPIFHQNTNVRIVTTNATIPTFPFSVLSFSALPVILYDVDGPCCDGDKLSVASEADEDTISVSVAGSPDLNRILPVCRNSFYKD</sequence>
<dbReference type="AlphaFoldDB" id="A0A9N8VER2"/>
<proteinExistence type="predicted"/>
<reference evidence="1" key="1">
    <citation type="submission" date="2021-06" db="EMBL/GenBank/DDBJ databases">
        <authorList>
            <person name="Kallberg Y."/>
            <person name="Tangrot J."/>
            <person name="Rosling A."/>
        </authorList>
    </citation>
    <scope>NUCLEOTIDE SEQUENCE</scope>
    <source>
        <strain evidence="1">CL551</strain>
    </source>
</reference>
<keyword evidence="2" id="KW-1185">Reference proteome</keyword>